<dbReference type="WBParaSite" id="ACAC_0000754601-mRNA-1">
    <property type="protein sequence ID" value="ACAC_0000754601-mRNA-1"/>
    <property type="gene ID" value="ACAC_0000754601"/>
</dbReference>
<keyword evidence="1" id="KW-1185">Reference proteome</keyword>
<organism evidence="1 2">
    <name type="scientific">Angiostrongylus cantonensis</name>
    <name type="common">Rat lungworm</name>
    <dbReference type="NCBI Taxonomy" id="6313"/>
    <lineage>
        <taxon>Eukaryota</taxon>
        <taxon>Metazoa</taxon>
        <taxon>Ecdysozoa</taxon>
        <taxon>Nematoda</taxon>
        <taxon>Chromadorea</taxon>
        <taxon>Rhabditida</taxon>
        <taxon>Rhabditina</taxon>
        <taxon>Rhabditomorpha</taxon>
        <taxon>Strongyloidea</taxon>
        <taxon>Metastrongylidae</taxon>
        <taxon>Angiostrongylus</taxon>
    </lineage>
</organism>
<protein>
    <submittedName>
        <fullName evidence="2">Uncharacterized protein</fullName>
    </submittedName>
</protein>
<dbReference type="Proteomes" id="UP000035642">
    <property type="component" value="Unassembled WGS sequence"/>
</dbReference>
<sequence length="71" mass="7966">MSVTVEPALPKSLLAEWQIIAVGYLSKKMTYEHVEQGRIQKFGKMRRIALADATLPLEKSDDKESLLTYGA</sequence>
<reference evidence="1" key="1">
    <citation type="submission" date="2012-09" db="EMBL/GenBank/DDBJ databases">
        <authorList>
            <person name="Martin A.A."/>
        </authorList>
    </citation>
    <scope>NUCLEOTIDE SEQUENCE</scope>
</reference>
<dbReference type="AlphaFoldDB" id="A0A0K0DB12"/>
<name>A0A0K0DB12_ANGCA</name>
<accession>A0A0K0DB12</accession>
<evidence type="ECO:0000313" key="1">
    <source>
        <dbReference type="Proteomes" id="UP000035642"/>
    </source>
</evidence>
<evidence type="ECO:0000313" key="2">
    <source>
        <dbReference type="WBParaSite" id="ACAC_0000754601-mRNA-1"/>
    </source>
</evidence>
<reference evidence="2" key="2">
    <citation type="submission" date="2017-02" db="UniProtKB">
        <authorList>
            <consortium name="WormBaseParasite"/>
        </authorList>
    </citation>
    <scope>IDENTIFICATION</scope>
</reference>
<proteinExistence type="predicted"/>